<dbReference type="AlphaFoldDB" id="A0A124SHV4"/>
<dbReference type="EMBL" id="LEKV01001003">
    <property type="protein sequence ID" value="KVI10727.1"/>
    <property type="molecule type" value="Genomic_DNA"/>
</dbReference>
<accession>A0A124SHV4</accession>
<dbReference type="Proteomes" id="UP000243975">
    <property type="component" value="Unassembled WGS sequence"/>
</dbReference>
<protein>
    <submittedName>
        <fullName evidence="1">Uncharacterized protein</fullName>
    </submittedName>
</protein>
<keyword evidence="2" id="KW-1185">Reference proteome</keyword>
<name>A0A124SHV4_CYNCS</name>
<evidence type="ECO:0000313" key="2">
    <source>
        <dbReference type="Proteomes" id="UP000243975"/>
    </source>
</evidence>
<sequence length="122" mass="13731">WHLAQCLHVDQVHGLTSRTRPSKRRSLCLTRTPLTAGTMSQRPFLGKRHRKWRGIFNSLWRISTASRVVEFLSLNTGLLKGHKIMNVSMKASMDDGQVAITKIQRSSSSVQLIVTSMGESLD</sequence>
<dbReference type="Gramene" id="KVI10727">
    <property type="protein sequence ID" value="KVI10727"/>
    <property type="gene ID" value="Ccrd_010884"/>
</dbReference>
<comment type="caution">
    <text evidence="1">The sequence shown here is derived from an EMBL/GenBank/DDBJ whole genome shotgun (WGS) entry which is preliminary data.</text>
</comment>
<feature type="non-terminal residue" evidence="1">
    <location>
        <position position="1"/>
    </location>
</feature>
<organism evidence="1 2">
    <name type="scientific">Cynara cardunculus var. scolymus</name>
    <name type="common">Globe artichoke</name>
    <name type="synonym">Cynara scolymus</name>
    <dbReference type="NCBI Taxonomy" id="59895"/>
    <lineage>
        <taxon>Eukaryota</taxon>
        <taxon>Viridiplantae</taxon>
        <taxon>Streptophyta</taxon>
        <taxon>Embryophyta</taxon>
        <taxon>Tracheophyta</taxon>
        <taxon>Spermatophyta</taxon>
        <taxon>Magnoliopsida</taxon>
        <taxon>eudicotyledons</taxon>
        <taxon>Gunneridae</taxon>
        <taxon>Pentapetalae</taxon>
        <taxon>asterids</taxon>
        <taxon>campanulids</taxon>
        <taxon>Asterales</taxon>
        <taxon>Asteraceae</taxon>
        <taxon>Carduoideae</taxon>
        <taxon>Cardueae</taxon>
        <taxon>Carduinae</taxon>
        <taxon>Cynara</taxon>
    </lineage>
</organism>
<reference evidence="1 2" key="1">
    <citation type="journal article" date="2016" name="Sci. Rep.">
        <title>The genome sequence of the outbreeding globe artichoke constructed de novo incorporating a phase-aware low-pass sequencing strategy of F1 progeny.</title>
        <authorList>
            <person name="Scaglione D."/>
            <person name="Reyes-Chin-Wo S."/>
            <person name="Acquadro A."/>
            <person name="Froenicke L."/>
            <person name="Portis E."/>
            <person name="Beitel C."/>
            <person name="Tirone M."/>
            <person name="Mauro R."/>
            <person name="Lo Monaco A."/>
            <person name="Mauromicale G."/>
            <person name="Faccioli P."/>
            <person name="Cattivelli L."/>
            <person name="Rieseberg L."/>
            <person name="Michelmore R."/>
            <person name="Lanteri S."/>
        </authorList>
    </citation>
    <scope>NUCLEOTIDE SEQUENCE [LARGE SCALE GENOMIC DNA]</scope>
    <source>
        <strain evidence="1">2C</strain>
    </source>
</reference>
<gene>
    <name evidence="1" type="ORF">Ccrd_010884</name>
</gene>
<proteinExistence type="predicted"/>
<evidence type="ECO:0000313" key="1">
    <source>
        <dbReference type="EMBL" id="KVI10727.1"/>
    </source>
</evidence>